<evidence type="ECO:0000256" key="6">
    <source>
        <dbReference type="ARBA" id="ARBA00023125"/>
    </source>
</evidence>
<keyword evidence="3 9" id="KW-0132">Cell division</keyword>
<feature type="active site" evidence="9">
    <location>
        <position position="282"/>
    </location>
</feature>
<dbReference type="Proteomes" id="UP001595547">
    <property type="component" value="Unassembled WGS sequence"/>
</dbReference>
<keyword evidence="13" id="KW-1185">Reference proteome</keyword>
<dbReference type="InterPro" id="IPR010998">
    <property type="entry name" value="Integrase_recombinase_N"/>
</dbReference>
<dbReference type="RefSeq" id="WP_380071998.1">
    <property type="nucleotide sequence ID" value="NZ_JBHRTO010000001.1"/>
</dbReference>
<dbReference type="EMBL" id="JBHRTO010000001">
    <property type="protein sequence ID" value="MFC3180373.1"/>
    <property type="molecule type" value="Genomic_DNA"/>
</dbReference>
<evidence type="ECO:0000313" key="12">
    <source>
        <dbReference type="EMBL" id="MFC3180373.1"/>
    </source>
</evidence>
<dbReference type="InterPro" id="IPR023009">
    <property type="entry name" value="Tyrosine_recombinase_XerC/XerD"/>
</dbReference>
<dbReference type="InterPro" id="IPR013762">
    <property type="entry name" value="Integrase-like_cat_sf"/>
</dbReference>
<evidence type="ECO:0000259" key="10">
    <source>
        <dbReference type="PROSITE" id="PS51898"/>
    </source>
</evidence>
<name>A0ABV7J2N2_9RHOB</name>
<comment type="function">
    <text evidence="9">Site-specific tyrosine recombinase, which acts by catalyzing the cutting and rejoining of the recombining DNA molecules. The XerC-XerD complex is essential to convert dimers of the bacterial chromosome into monomers to permit their segregation at cell division. It also contributes to the segregational stability of plasmids.</text>
</comment>
<comment type="subcellular location">
    <subcellularLocation>
        <location evidence="1 9">Cytoplasm</location>
    </subcellularLocation>
</comment>
<comment type="caution">
    <text evidence="12">The sequence shown here is derived from an EMBL/GenBank/DDBJ whole genome shotgun (WGS) entry which is preliminary data.</text>
</comment>
<dbReference type="PROSITE" id="PS51898">
    <property type="entry name" value="TYR_RECOMBINASE"/>
    <property type="match status" value="1"/>
</dbReference>
<dbReference type="SUPFAM" id="SSF56349">
    <property type="entry name" value="DNA breaking-rejoining enzymes"/>
    <property type="match status" value="1"/>
</dbReference>
<dbReference type="PANTHER" id="PTHR30349:SF90">
    <property type="entry name" value="TYROSINE RECOMBINASE XERD"/>
    <property type="match status" value="1"/>
</dbReference>
<dbReference type="InterPro" id="IPR044068">
    <property type="entry name" value="CB"/>
</dbReference>
<dbReference type="PANTHER" id="PTHR30349">
    <property type="entry name" value="PHAGE INTEGRASE-RELATED"/>
    <property type="match status" value="1"/>
</dbReference>
<evidence type="ECO:0000313" key="13">
    <source>
        <dbReference type="Proteomes" id="UP001595547"/>
    </source>
</evidence>
<feature type="active site" evidence="9">
    <location>
        <position position="178"/>
    </location>
</feature>
<dbReference type="Pfam" id="PF02899">
    <property type="entry name" value="Phage_int_SAM_1"/>
    <property type="match status" value="1"/>
</dbReference>
<evidence type="ECO:0000256" key="5">
    <source>
        <dbReference type="ARBA" id="ARBA00022908"/>
    </source>
</evidence>
<accession>A0ABV7J2N2</accession>
<keyword evidence="4 9" id="KW-0159">Chromosome partition</keyword>
<evidence type="ECO:0000256" key="9">
    <source>
        <dbReference type="HAMAP-Rule" id="MF_01808"/>
    </source>
</evidence>
<dbReference type="Gene3D" id="1.10.443.10">
    <property type="entry name" value="Intergrase catalytic core"/>
    <property type="match status" value="1"/>
</dbReference>
<sequence>MAAPRHADSWISSFLAAQAADLGAARNTQLAYGRDLKDFATWLERNASSFATATREDVEAYLVFCDAQGLSKATRARRLSAVRQLYRFAHEEGWRDDNPALRIKGPGASQRLPGTLSLPEVERLLDAARRKGRSEPERLRNCALVELLYATGMRVSELVGLPVAAVRGDPKMILVTGKGDKERMVPLSATARAAVQDWLAERDAQEDVARKHGKPASKYLFPGPGADGHLTRQHFYLLVKDIAVQGGVDPASVTPHTLRHAFATHLLAGGADLMVIQALLGHADVATTEIYTHVLDDDLRRLVLTHHPLAAGKAGA</sequence>
<evidence type="ECO:0000256" key="1">
    <source>
        <dbReference type="ARBA" id="ARBA00004496"/>
    </source>
</evidence>
<evidence type="ECO:0000256" key="4">
    <source>
        <dbReference type="ARBA" id="ARBA00022829"/>
    </source>
</evidence>
<evidence type="ECO:0000256" key="8">
    <source>
        <dbReference type="ARBA" id="ARBA00023306"/>
    </source>
</evidence>
<dbReference type="PROSITE" id="PS51900">
    <property type="entry name" value="CB"/>
    <property type="match status" value="1"/>
</dbReference>
<keyword evidence="5 9" id="KW-0229">DNA integration</keyword>
<gene>
    <name evidence="9" type="primary">xerC</name>
    <name evidence="12" type="ORF">ACFOGH_05195</name>
</gene>
<dbReference type="InterPro" id="IPR004107">
    <property type="entry name" value="Integrase_SAM-like_N"/>
</dbReference>
<comment type="subunit">
    <text evidence="9">Forms a cyclic heterotetrameric complex composed of two molecules of XerC and two molecules of XerD.</text>
</comment>
<keyword evidence="8 9" id="KW-0131">Cell cycle</keyword>
<reference evidence="13" key="1">
    <citation type="journal article" date="2019" name="Int. J. Syst. Evol. Microbiol.">
        <title>The Global Catalogue of Microorganisms (GCM) 10K type strain sequencing project: providing services to taxonomists for standard genome sequencing and annotation.</title>
        <authorList>
            <consortium name="The Broad Institute Genomics Platform"/>
            <consortium name="The Broad Institute Genome Sequencing Center for Infectious Disease"/>
            <person name="Wu L."/>
            <person name="Ma J."/>
        </authorList>
    </citation>
    <scope>NUCLEOTIDE SEQUENCE [LARGE SCALE GENOMIC DNA]</scope>
    <source>
        <strain evidence="13">KCTC 52039</strain>
    </source>
</reference>
<dbReference type="InterPro" id="IPR011010">
    <property type="entry name" value="DNA_brk_join_enz"/>
</dbReference>
<feature type="active site" evidence="9">
    <location>
        <position position="259"/>
    </location>
</feature>
<keyword evidence="7 9" id="KW-0233">DNA recombination</keyword>
<dbReference type="Pfam" id="PF00589">
    <property type="entry name" value="Phage_integrase"/>
    <property type="match status" value="1"/>
</dbReference>
<feature type="active site" description="O-(3'-phospho-DNA)-tyrosine intermediate" evidence="9">
    <location>
        <position position="291"/>
    </location>
</feature>
<organism evidence="12 13">
    <name type="scientific">Cypionkella sinensis</name>
    <dbReference type="NCBI Taxonomy" id="1756043"/>
    <lineage>
        <taxon>Bacteria</taxon>
        <taxon>Pseudomonadati</taxon>
        <taxon>Pseudomonadota</taxon>
        <taxon>Alphaproteobacteria</taxon>
        <taxon>Rhodobacterales</taxon>
        <taxon>Paracoccaceae</taxon>
        <taxon>Cypionkella</taxon>
    </lineage>
</organism>
<comment type="similarity">
    <text evidence="9">Belongs to the 'phage' integrase family. XerC subfamily.</text>
</comment>
<dbReference type="NCBIfam" id="NF001399">
    <property type="entry name" value="PRK00283.1"/>
    <property type="match status" value="1"/>
</dbReference>
<dbReference type="InterPro" id="IPR002104">
    <property type="entry name" value="Integrase_catalytic"/>
</dbReference>
<dbReference type="InterPro" id="IPR050090">
    <property type="entry name" value="Tyrosine_recombinase_XerCD"/>
</dbReference>
<feature type="active site" evidence="9">
    <location>
        <position position="154"/>
    </location>
</feature>
<protein>
    <recommendedName>
        <fullName evidence="9">Tyrosine recombinase XerC</fullName>
    </recommendedName>
</protein>
<dbReference type="Gene3D" id="1.10.150.130">
    <property type="match status" value="1"/>
</dbReference>
<keyword evidence="6 9" id="KW-0238">DNA-binding</keyword>
<proteinExistence type="inferred from homology"/>
<evidence type="ECO:0000256" key="2">
    <source>
        <dbReference type="ARBA" id="ARBA00022490"/>
    </source>
</evidence>
<feature type="domain" description="Core-binding (CB)" evidence="11">
    <location>
        <begin position="1"/>
        <end position="90"/>
    </location>
</feature>
<feature type="domain" description="Tyr recombinase" evidence="10">
    <location>
        <begin position="111"/>
        <end position="304"/>
    </location>
</feature>
<evidence type="ECO:0000256" key="7">
    <source>
        <dbReference type="ARBA" id="ARBA00023172"/>
    </source>
</evidence>
<evidence type="ECO:0000259" key="11">
    <source>
        <dbReference type="PROSITE" id="PS51900"/>
    </source>
</evidence>
<dbReference type="HAMAP" id="MF_01808">
    <property type="entry name" value="Recomb_XerC_XerD"/>
    <property type="match status" value="1"/>
</dbReference>
<keyword evidence="2 9" id="KW-0963">Cytoplasm</keyword>
<feature type="active site" evidence="9">
    <location>
        <position position="256"/>
    </location>
</feature>
<evidence type="ECO:0000256" key="3">
    <source>
        <dbReference type="ARBA" id="ARBA00022618"/>
    </source>
</evidence>